<accession>A0A3N4K8B8</accession>
<organism evidence="3 4">
    <name type="scientific">Morchella conica CCBAS932</name>
    <dbReference type="NCBI Taxonomy" id="1392247"/>
    <lineage>
        <taxon>Eukaryota</taxon>
        <taxon>Fungi</taxon>
        <taxon>Dikarya</taxon>
        <taxon>Ascomycota</taxon>
        <taxon>Pezizomycotina</taxon>
        <taxon>Pezizomycetes</taxon>
        <taxon>Pezizales</taxon>
        <taxon>Morchellaceae</taxon>
        <taxon>Morchella</taxon>
    </lineage>
</organism>
<keyword evidence="2" id="KW-1133">Transmembrane helix</keyword>
<dbReference type="OrthoDB" id="5417748at2759"/>
<keyword evidence="2" id="KW-0812">Transmembrane</keyword>
<dbReference type="AlphaFoldDB" id="A0A3N4K8B8"/>
<evidence type="ECO:0000256" key="1">
    <source>
        <dbReference type="SAM" id="MobiDB-lite"/>
    </source>
</evidence>
<protein>
    <submittedName>
        <fullName evidence="3">Uncharacterized protein</fullName>
    </submittedName>
</protein>
<reference evidence="3 4" key="1">
    <citation type="journal article" date="2018" name="Nat. Ecol. Evol.">
        <title>Pezizomycetes genomes reveal the molecular basis of ectomycorrhizal truffle lifestyle.</title>
        <authorList>
            <person name="Murat C."/>
            <person name="Payen T."/>
            <person name="Noel B."/>
            <person name="Kuo A."/>
            <person name="Morin E."/>
            <person name="Chen J."/>
            <person name="Kohler A."/>
            <person name="Krizsan K."/>
            <person name="Balestrini R."/>
            <person name="Da Silva C."/>
            <person name="Montanini B."/>
            <person name="Hainaut M."/>
            <person name="Levati E."/>
            <person name="Barry K.W."/>
            <person name="Belfiori B."/>
            <person name="Cichocki N."/>
            <person name="Clum A."/>
            <person name="Dockter R.B."/>
            <person name="Fauchery L."/>
            <person name="Guy J."/>
            <person name="Iotti M."/>
            <person name="Le Tacon F."/>
            <person name="Lindquist E.A."/>
            <person name="Lipzen A."/>
            <person name="Malagnac F."/>
            <person name="Mello A."/>
            <person name="Molinier V."/>
            <person name="Miyauchi S."/>
            <person name="Poulain J."/>
            <person name="Riccioni C."/>
            <person name="Rubini A."/>
            <person name="Sitrit Y."/>
            <person name="Splivallo R."/>
            <person name="Traeger S."/>
            <person name="Wang M."/>
            <person name="Zifcakova L."/>
            <person name="Wipf D."/>
            <person name="Zambonelli A."/>
            <person name="Paolocci F."/>
            <person name="Nowrousian M."/>
            <person name="Ottonello S."/>
            <person name="Baldrian P."/>
            <person name="Spatafora J.W."/>
            <person name="Henrissat B."/>
            <person name="Nagy L.G."/>
            <person name="Aury J.M."/>
            <person name="Wincker P."/>
            <person name="Grigoriev I.V."/>
            <person name="Bonfante P."/>
            <person name="Martin F.M."/>
        </authorList>
    </citation>
    <scope>NUCLEOTIDE SEQUENCE [LARGE SCALE GENOMIC DNA]</scope>
    <source>
        <strain evidence="3 4">CCBAS932</strain>
    </source>
</reference>
<evidence type="ECO:0000313" key="4">
    <source>
        <dbReference type="Proteomes" id="UP000277580"/>
    </source>
</evidence>
<evidence type="ECO:0000256" key="2">
    <source>
        <dbReference type="SAM" id="Phobius"/>
    </source>
</evidence>
<feature type="transmembrane region" description="Helical" evidence="2">
    <location>
        <begin position="13"/>
        <end position="34"/>
    </location>
</feature>
<sequence>MGNHQDLLSRSDIIALIIGGITIAINLIAINHLCQCYHRRKLHEQAVSNNTNLNGTTTYTATAPPQPNSPINDYREANCLRPHRVDLESGLDSNRQNTNHIPTAPNLQAILAGAPNIQFVIPPLPQRPPPVQRKLEDEGIGRHGLSLDNDR</sequence>
<keyword evidence="4" id="KW-1185">Reference proteome</keyword>
<feature type="region of interest" description="Disordered" evidence="1">
    <location>
        <begin position="124"/>
        <end position="151"/>
    </location>
</feature>
<name>A0A3N4K8B8_9PEZI</name>
<dbReference type="InParanoid" id="A0A3N4K8B8"/>
<keyword evidence="2" id="KW-0472">Membrane</keyword>
<dbReference type="Proteomes" id="UP000277580">
    <property type="component" value="Unassembled WGS sequence"/>
</dbReference>
<evidence type="ECO:0000313" key="3">
    <source>
        <dbReference type="EMBL" id="RPB06770.1"/>
    </source>
</evidence>
<proteinExistence type="predicted"/>
<dbReference type="EMBL" id="ML119222">
    <property type="protein sequence ID" value="RPB06770.1"/>
    <property type="molecule type" value="Genomic_DNA"/>
</dbReference>
<gene>
    <name evidence="3" type="ORF">P167DRAFT_580057</name>
</gene>